<dbReference type="PANTHER" id="PTHR21356">
    <property type="entry name" value="ARMADILLO REPEAT CONTAINING 2"/>
    <property type="match status" value="1"/>
</dbReference>
<gene>
    <name evidence="2" type="ORF">SNE40_020049</name>
</gene>
<dbReference type="InterPro" id="IPR038905">
    <property type="entry name" value="ARMC2"/>
</dbReference>
<dbReference type="InterPro" id="IPR011989">
    <property type="entry name" value="ARM-like"/>
</dbReference>
<dbReference type="Gene3D" id="1.25.10.10">
    <property type="entry name" value="Leucine-rich Repeat Variant"/>
    <property type="match status" value="2"/>
</dbReference>
<proteinExistence type="predicted"/>
<evidence type="ECO:0000256" key="1">
    <source>
        <dbReference type="SAM" id="MobiDB-lite"/>
    </source>
</evidence>
<evidence type="ECO:0008006" key="4">
    <source>
        <dbReference type="Google" id="ProtNLM"/>
    </source>
</evidence>
<dbReference type="GO" id="GO:0044782">
    <property type="term" value="P:cilium organization"/>
    <property type="evidence" value="ECO:0007669"/>
    <property type="project" value="TreeGrafter"/>
</dbReference>
<feature type="compositionally biased region" description="Basic and acidic residues" evidence="1">
    <location>
        <begin position="1"/>
        <end position="16"/>
    </location>
</feature>
<feature type="compositionally biased region" description="Basic and acidic residues" evidence="1">
    <location>
        <begin position="178"/>
        <end position="199"/>
    </location>
</feature>
<evidence type="ECO:0000313" key="2">
    <source>
        <dbReference type="EMBL" id="KAK6168886.1"/>
    </source>
</evidence>
<dbReference type="PANTHER" id="PTHR21356:SF1">
    <property type="entry name" value="ARMADILLO REPEAT-CONTAINING PROTEIN 2"/>
    <property type="match status" value="1"/>
</dbReference>
<keyword evidence="3" id="KW-1185">Reference proteome</keyword>
<reference evidence="2 3" key="1">
    <citation type="submission" date="2024-01" db="EMBL/GenBank/DDBJ databases">
        <title>The genome of the rayed Mediterranean limpet Patella caerulea (Linnaeus, 1758).</title>
        <authorList>
            <person name="Anh-Thu Weber A."/>
            <person name="Halstead-Nussloch G."/>
        </authorList>
    </citation>
    <scope>NUCLEOTIDE SEQUENCE [LARGE SCALE GENOMIC DNA]</scope>
    <source>
        <strain evidence="2">AATW-2023a</strain>
        <tissue evidence="2">Whole specimen</tissue>
    </source>
</reference>
<dbReference type="EMBL" id="JAZGQO010000015">
    <property type="protein sequence ID" value="KAK6168886.1"/>
    <property type="molecule type" value="Genomic_DNA"/>
</dbReference>
<comment type="caution">
    <text evidence="2">The sequence shown here is derived from an EMBL/GenBank/DDBJ whole genome shotgun (WGS) entry which is preliminary data.</text>
</comment>
<dbReference type="Proteomes" id="UP001347796">
    <property type="component" value="Unassembled WGS sequence"/>
</dbReference>
<feature type="compositionally biased region" description="Low complexity" evidence="1">
    <location>
        <begin position="203"/>
        <end position="215"/>
    </location>
</feature>
<accession>A0AAN8G6S1</accession>
<dbReference type="AlphaFoldDB" id="A0AAN8G6S1"/>
<sequence>MEDEVMDRRSKEKDRPFYALPESLQAPSKIINEARTSLRTVVTKRPFTPRDDKRTLFPASTSRNPESRPASAFSLNSKHFDGSESRPVSGTRLMPLDHTPRFSPVELENCLPPRPPDGGRPISRKGSRSRIHFDGNSEQLPVIVNRGRSGSLSDGNNEIILPPSAPEVGRKTNGGPSYRDRTPPYIPEERGVGDGREMPTRISSSLAISSSTSSCSKKDDGENRLGSGGSRKSSAGNSSNRTGSSGKKDTDDESLVYFNNNVFPVLEEMASLGKKKDTEKLIQLAEELYTTLEKDDRLNKHNKQRSSILKAIFKLLDVDEPKVLLKLARLILGFKVSGNNLINVCKLVFKVSRNEKNDNEFLDGKITELLLETIKVVDHETACEALIYCVGTIKFLTGNSTLLKQLARKECIETLSRLLHNINKTNREYGKINEQFGHILVQLAAAMRNLADVGSSRERMFKSHFIEELIPLIETYPGDCDLMHYLSRILSKITMHTDCVSVLCEQPNCFKSFINLINRHINKEGLVVRLCFVLGNITAKRDDSRLRLYQETDGMETFLTVLKTYQTKYKQIQNGNEVLNGTGEDNIKTKSNDYEDVLVKVIRVIANLSINETLGPLIASNDEFVQILLTILEEHDVYGSEELVLNTIASINNLSYYTIKSNAVTAKEMEISLALLKTVSSKNMEGMVETARVFGNLTRHREVRDFLSINKVDAMMMTLLDSGSLEVVYIACGVLMNFMTDEDKRFLLKKEGAISKLIEVLRDFGREDWHLSSIVCKVLCNYSTKITSSSDCFGERESQELVYILVEYLDKESALNTALNDTVEEEVREYIYETWQLDFKPVAAQLLKRIEMHQSQFEPLENPA</sequence>
<name>A0AAN8G6S1_PATCE</name>
<evidence type="ECO:0000313" key="3">
    <source>
        <dbReference type="Proteomes" id="UP001347796"/>
    </source>
</evidence>
<protein>
    <recommendedName>
        <fullName evidence="4">Armadillo repeat-containing protein 2</fullName>
    </recommendedName>
</protein>
<feature type="compositionally biased region" description="Polar residues" evidence="1">
    <location>
        <begin position="230"/>
        <end position="245"/>
    </location>
</feature>
<dbReference type="SUPFAM" id="SSF48371">
    <property type="entry name" value="ARM repeat"/>
    <property type="match status" value="1"/>
</dbReference>
<dbReference type="InterPro" id="IPR016024">
    <property type="entry name" value="ARM-type_fold"/>
</dbReference>
<organism evidence="2 3">
    <name type="scientific">Patella caerulea</name>
    <name type="common">Rayed Mediterranean limpet</name>
    <dbReference type="NCBI Taxonomy" id="87958"/>
    <lineage>
        <taxon>Eukaryota</taxon>
        <taxon>Metazoa</taxon>
        <taxon>Spiralia</taxon>
        <taxon>Lophotrochozoa</taxon>
        <taxon>Mollusca</taxon>
        <taxon>Gastropoda</taxon>
        <taxon>Patellogastropoda</taxon>
        <taxon>Patelloidea</taxon>
        <taxon>Patellidae</taxon>
        <taxon>Patella</taxon>
    </lineage>
</organism>
<feature type="region of interest" description="Disordered" evidence="1">
    <location>
        <begin position="1"/>
        <end position="21"/>
    </location>
</feature>
<feature type="region of interest" description="Disordered" evidence="1">
    <location>
        <begin position="42"/>
        <end position="252"/>
    </location>
</feature>